<dbReference type="InterPro" id="IPR052156">
    <property type="entry name" value="BCAA_Transport_ATP-bd_LivF"/>
</dbReference>
<dbReference type="EMBL" id="VTTN01000004">
    <property type="protein sequence ID" value="KAA0596111.1"/>
    <property type="molecule type" value="Genomic_DNA"/>
</dbReference>
<dbReference type="PANTHER" id="PTHR43820">
    <property type="entry name" value="HIGH-AFFINITY BRANCHED-CHAIN AMINO ACID TRANSPORT ATP-BINDING PROTEIN LIVF"/>
    <property type="match status" value="1"/>
</dbReference>
<evidence type="ECO:0000256" key="4">
    <source>
        <dbReference type="ARBA" id="ARBA00022840"/>
    </source>
</evidence>
<evidence type="ECO:0000256" key="2">
    <source>
        <dbReference type="ARBA" id="ARBA00022448"/>
    </source>
</evidence>
<reference evidence="7 8" key="1">
    <citation type="submission" date="2019-08" db="EMBL/GenBank/DDBJ databases">
        <authorList>
            <person name="Grouzdev D."/>
            <person name="Tikhonova E."/>
            <person name="Kravchenko I."/>
        </authorList>
    </citation>
    <scope>NUCLEOTIDE SEQUENCE [LARGE SCALE GENOMIC DNA]</scope>
    <source>
        <strain evidence="7 8">59b</strain>
    </source>
</reference>
<gene>
    <name evidence="7" type="ORF">FZ942_13115</name>
</gene>
<feature type="domain" description="ABC transporter" evidence="6">
    <location>
        <begin position="2"/>
        <end position="236"/>
    </location>
</feature>
<dbReference type="InterPro" id="IPR003593">
    <property type="entry name" value="AAA+_ATPase"/>
</dbReference>
<dbReference type="GO" id="GO:0015658">
    <property type="term" value="F:branched-chain amino acid transmembrane transporter activity"/>
    <property type="evidence" value="ECO:0007669"/>
    <property type="project" value="TreeGrafter"/>
</dbReference>
<dbReference type="Gene3D" id="3.40.50.300">
    <property type="entry name" value="P-loop containing nucleotide triphosphate hydrolases"/>
    <property type="match status" value="1"/>
</dbReference>
<dbReference type="GO" id="GO:0016887">
    <property type="term" value="F:ATP hydrolysis activity"/>
    <property type="evidence" value="ECO:0007669"/>
    <property type="project" value="InterPro"/>
</dbReference>
<keyword evidence="3" id="KW-0547">Nucleotide-binding</keyword>
<evidence type="ECO:0000256" key="1">
    <source>
        <dbReference type="ARBA" id="ARBA00005417"/>
    </source>
</evidence>
<dbReference type="InterPro" id="IPR017871">
    <property type="entry name" value="ABC_transporter-like_CS"/>
</dbReference>
<keyword evidence="8" id="KW-1185">Reference proteome</keyword>
<keyword evidence="4 7" id="KW-0067">ATP-binding</keyword>
<dbReference type="RefSeq" id="WP_149231507.1">
    <property type="nucleotide sequence ID" value="NZ_JALJXJ010000005.1"/>
</dbReference>
<dbReference type="PROSITE" id="PS00211">
    <property type="entry name" value="ABC_TRANSPORTER_1"/>
    <property type="match status" value="1"/>
</dbReference>
<comment type="similarity">
    <text evidence="1">Belongs to the ABC transporter superfamily.</text>
</comment>
<dbReference type="PROSITE" id="PS50893">
    <property type="entry name" value="ABC_TRANSPORTER_2"/>
    <property type="match status" value="1"/>
</dbReference>
<dbReference type="Pfam" id="PF00005">
    <property type="entry name" value="ABC_tran"/>
    <property type="match status" value="1"/>
</dbReference>
<evidence type="ECO:0000313" key="7">
    <source>
        <dbReference type="EMBL" id="KAA0596111.1"/>
    </source>
</evidence>
<dbReference type="GO" id="GO:0015807">
    <property type="term" value="P:L-amino acid transport"/>
    <property type="evidence" value="ECO:0007669"/>
    <property type="project" value="TreeGrafter"/>
</dbReference>
<name>A0A5A9GNU1_AZOLI</name>
<organism evidence="7 8">
    <name type="scientific">Azospirillum lipoferum</name>
    <dbReference type="NCBI Taxonomy" id="193"/>
    <lineage>
        <taxon>Bacteria</taxon>
        <taxon>Pseudomonadati</taxon>
        <taxon>Pseudomonadota</taxon>
        <taxon>Alphaproteobacteria</taxon>
        <taxon>Rhodospirillales</taxon>
        <taxon>Azospirillaceae</taxon>
        <taxon>Azospirillum</taxon>
    </lineage>
</organism>
<dbReference type="AlphaFoldDB" id="A0A5A9GNU1"/>
<keyword evidence="5" id="KW-0029">Amino-acid transport</keyword>
<dbReference type="PANTHER" id="PTHR43820:SF4">
    <property type="entry name" value="HIGH-AFFINITY BRANCHED-CHAIN AMINO ACID TRANSPORT ATP-BINDING PROTEIN LIVF"/>
    <property type="match status" value="1"/>
</dbReference>
<dbReference type="Proteomes" id="UP000324927">
    <property type="component" value="Unassembled WGS sequence"/>
</dbReference>
<evidence type="ECO:0000259" key="6">
    <source>
        <dbReference type="PROSITE" id="PS50893"/>
    </source>
</evidence>
<dbReference type="InterPro" id="IPR003439">
    <property type="entry name" value="ABC_transporter-like_ATP-bd"/>
</dbReference>
<dbReference type="InterPro" id="IPR027417">
    <property type="entry name" value="P-loop_NTPase"/>
</dbReference>
<dbReference type="SUPFAM" id="SSF52540">
    <property type="entry name" value="P-loop containing nucleoside triphosphate hydrolases"/>
    <property type="match status" value="1"/>
</dbReference>
<sequence>MLAVNDVFAVYDGAITALEQVSLSIGPGSLVALLGPNGAGKTTLLKAIVGMLPFERGEVTAGDILFEGASVRGCHPAVVSRRGIALVQDGRQCFRELSIAENLRAASLVSRQGAADRFEMVLHYFPFLKEMLDRPAGVLSGGQLQMLVIGMAIMSKPKLLMLDEPSLGLSPVMVQSVFDVVERLHREAGLTVIVAEQTVPRLLKLATDVYVVSRGRIVMHAPPSEMTEERLQRIYLN</sequence>
<evidence type="ECO:0000256" key="5">
    <source>
        <dbReference type="ARBA" id="ARBA00022970"/>
    </source>
</evidence>
<protein>
    <submittedName>
        <fullName evidence="7">ABC transporter ATP-binding protein</fullName>
    </submittedName>
</protein>
<dbReference type="OrthoDB" id="9775250at2"/>
<comment type="caution">
    <text evidence="7">The sequence shown here is derived from an EMBL/GenBank/DDBJ whole genome shotgun (WGS) entry which is preliminary data.</text>
</comment>
<evidence type="ECO:0000256" key="3">
    <source>
        <dbReference type="ARBA" id="ARBA00022741"/>
    </source>
</evidence>
<accession>A0A5A9GNU1</accession>
<evidence type="ECO:0000313" key="8">
    <source>
        <dbReference type="Proteomes" id="UP000324927"/>
    </source>
</evidence>
<proteinExistence type="inferred from homology"/>
<dbReference type="CDD" id="cd03224">
    <property type="entry name" value="ABC_TM1139_LivF_branched"/>
    <property type="match status" value="1"/>
</dbReference>
<dbReference type="GO" id="GO:0005524">
    <property type="term" value="F:ATP binding"/>
    <property type="evidence" value="ECO:0007669"/>
    <property type="project" value="UniProtKB-KW"/>
</dbReference>
<keyword evidence="2" id="KW-0813">Transport</keyword>
<dbReference type="SMART" id="SM00382">
    <property type="entry name" value="AAA"/>
    <property type="match status" value="1"/>
</dbReference>